<accession>A0A372LIM4</accession>
<dbReference type="PANTHER" id="PTHR34817">
    <property type="entry name" value="NUCLEOTIDYLTRANSFERASE"/>
    <property type="match status" value="1"/>
</dbReference>
<dbReference type="EMBL" id="QVTD01000003">
    <property type="protein sequence ID" value="RFU65486.1"/>
    <property type="molecule type" value="Genomic_DNA"/>
</dbReference>
<name>A0A372LIM4_9BACI</name>
<reference evidence="1 2" key="1">
    <citation type="submission" date="2018-08" db="EMBL/GenBank/DDBJ databases">
        <title>Bacillus chawlae sp. nov., Bacillus glennii sp. nov., and Bacillus saganii sp. nov. Isolated from the Vehicle Assembly Building at Kennedy Space Center where the Viking Spacecraft were Assembled.</title>
        <authorList>
            <person name="Seuylemezian A."/>
            <person name="Vaishampayan P."/>
        </authorList>
    </citation>
    <scope>NUCLEOTIDE SEQUENCE [LARGE SCALE GENOMIC DNA]</scope>
    <source>
        <strain evidence="1 2">V44-8</strain>
    </source>
</reference>
<dbReference type="Proteomes" id="UP000262939">
    <property type="component" value="Unassembled WGS sequence"/>
</dbReference>
<dbReference type="PANTHER" id="PTHR34817:SF2">
    <property type="entry name" value="NUCLEOTIDYLTRANSFERASE"/>
    <property type="match status" value="1"/>
</dbReference>
<protein>
    <recommendedName>
        <fullName evidence="3">Nucleotidyltransferase domain-containing protein</fullName>
    </recommendedName>
</protein>
<evidence type="ECO:0000313" key="2">
    <source>
        <dbReference type="Proteomes" id="UP000262939"/>
    </source>
</evidence>
<dbReference type="Pfam" id="PF10127">
    <property type="entry name" value="RlaP"/>
    <property type="match status" value="1"/>
</dbReference>
<dbReference type="AlphaFoldDB" id="A0A372LIM4"/>
<evidence type="ECO:0000313" key="1">
    <source>
        <dbReference type="EMBL" id="RFU65486.1"/>
    </source>
</evidence>
<dbReference type="InterPro" id="IPR018775">
    <property type="entry name" value="RlaP"/>
</dbReference>
<evidence type="ECO:0008006" key="3">
    <source>
        <dbReference type="Google" id="ProtNLM"/>
    </source>
</evidence>
<sequence length="252" mass="29404">MNAVQFLRIMEKENGVEIWMAAETGSHSFGLQTPESDRDIRFVFMQKNMRDYLSLKAKHEVITFKNAEFEIEGWDIFKAFRLMQKSNPGMFEWFHSRTIDISNHKFVCEIKELIQTHYSKRTLGLHYFNMCRTNLAYLKKIAVMEKKAHKTMVQVARCYLMLLVLLQKRRLPPLHIDELLNGASMNSAIRYSIEELFRLKKQNRYLSGKALMDTSVLLEEELIAIQSMLSGLPEGKGMEGELNELAWKCLGI</sequence>
<proteinExistence type="predicted"/>
<gene>
    <name evidence="1" type="ORF">D0466_06250</name>
</gene>
<keyword evidence="2" id="KW-1185">Reference proteome</keyword>
<comment type="caution">
    <text evidence="1">The sequence shown here is derived from an EMBL/GenBank/DDBJ whole genome shotgun (WGS) entry which is preliminary data.</text>
</comment>
<organism evidence="1 2">
    <name type="scientific">Peribacillus glennii</name>
    <dbReference type="NCBI Taxonomy" id="2303991"/>
    <lineage>
        <taxon>Bacteria</taxon>
        <taxon>Bacillati</taxon>
        <taxon>Bacillota</taxon>
        <taxon>Bacilli</taxon>
        <taxon>Bacillales</taxon>
        <taxon>Bacillaceae</taxon>
        <taxon>Peribacillus</taxon>
    </lineage>
</organism>